<dbReference type="Pfam" id="PF00288">
    <property type="entry name" value="GHMP_kinases_N"/>
    <property type="match status" value="1"/>
</dbReference>
<evidence type="ECO:0000256" key="2">
    <source>
        <dbReference type="ARBA" id="ARBA00022741"/>
    </source>
</evidence>
<dbReference type="PANTHER" id="PTHR32463">
    <property type="entry name" value="L-FUCOSE KINASE"/>
    <property type="match status" value="1"/>
</dbReference>
<dbReference type="SUPFAM" id="SSF54211">
    <property type="entry name" value="Ribosomal protein S5 domain 2-like"/>
    <property type="match status" value="1"/>
</dbReference>
<name>A0ABT1HS43_STRSD</name>
<keyword evidence="4" id="KW-0067">ATP-binding</keyword>
<dbReference type="EMBL" id="JAMTCP010000007">
    <property type="protein sequence ID" value="MCP2258275.1"/>
    <property type="molecule type" value="Genomic_DNA"/>
</dbReference>
<evidence type="ECO:0000259" key="6">
    <source>
        <dbReference type="Pfam" id="PF00288"/>
    </source>
</evidence>
<keyword evidence="1" id="KW-0808">Transferase</keyword>
<proteinExistence type="inferred from homology"/>
<gene>
    <name evidence="8" type="ORF">LX15_001969</name>
</gene>
<keyword evidence="2" id="KW-0547">Nucleotide-binding</keyword>
<evidence type="ECO:0000256" key="5">
    <source>
        <dbReference type="ARBA" id="ARBA00038121"/>
    </source>
</evidence>
<protein>
    <submittedName>
        <fullName evidence="8">D-glycero-alpha-D-manno-heptose-7-phosphate kinase</fullName>
    </submittedName>
</protein>
<accession>A0ABT1HS43</accession>
<dbReference type="Pfam" id="PF08544">
    <property type="entry name" value="GHMP_kinases_C"/>
    <property type="match status" value="1"/>
</dbReference>
<dbReference type="Proteomes" id="UP001205311">
    <property type="component" value="Unassembled WGS sequence"/>
</dbReference>
<keyword evidence="9" id="KW-1185">Reference proteome</keyword>
<dbReference type="InterPro" id="IPR001174">
    <property type="entry name" value="HddA/FKP"/>
</dbReference>
<dbReference type="InterPro" id="IPR052203">
    <property type="entry name" value="GHMP_Kinase-Related"/>
</dbReference>
<organism evidence="8 9">
    <name type="scientific">Streptoalloteichus tenebrarius (strain ATCC 17920 / DSM 40477 / JCM 4838 / CBS 697.72 / NBRC 16177 / NCIMB 11028 / NRRL B-12390 / A12253. 1 / ISP 5477)</name>
    <name type="common">Streptomyces tenebrarius</name>
    <dbReference type="NCBI Taxonomy" id="1933"/>
    <lineage>
        <taxon>Bacteria</taxon>
        <taxon>Bacillati</taxon>
        <taxon>Actinomycetota</taxon>
        <taxon>Actinomycetes</taxon>
        <taxon>Pseudonocardiales</taxon>
        <taxon>Pseudonocardiaceae</taxon>
        <taxon>Streptoalloteichus</taxon>
    </lineage>
</organism>
<evidence type="ECO:0000256" key="3">
    <source>
        <dbReference type="ARBA" id="ARBA00022777"/>
    </source>
</evidence>
<dbReference type="Gene3D" id="3.30.230.120">
    <property type="match status" value="1"/>
</dbReference>
<dbReference type="PIRSF" id="PIRSF036406">
    <property type="entry name" value="Hept_kin"/>
    <property type="match status" value="1"/>
</dbReference>
<comment type="similarity">
    <text evidence="5">Belongs to the GHMP kinase family.</text>
</comment>
<reference evidence="8 9" key="1">
    <citation type="submission" date="2022-06" db="EMBL/GenBank/DDBJ databases">
        <title>Genomic Encyclopedia of Archaeal and Bacterial Type Strains, Phase II (KMG-II): from individual species to whole genera.</title>
        <authorList>
            <person name="Goeker M."/>
        </authorList>
    </citation>
    <scope>NUCLEOTIDE SEQUENCE [LARGE SCALE GENOMIC DNA]</scope>
    <source>
        <strain evidence="8 9">DSM 40477</strain>
    </source>
</reference>
<keyword evidence="3 8" id="KW-0418">Kinase</keyword>
<dbReference type="PRINTS" id="PR00960">
    <property type="entry name" value="LMBPPROTEIN"/>
</dbReference>
<dbReference type="InterPro" id="IPR013750">
    <property type="entry name" value="GHMP_kinase_C_dom"/>
</dbReference>
<dbReference type="GO" id="GO:0016301">
    <property type="term" value="F:kinase activity"/>
    <property type="evidence" value="ECO:0007669"/>
    <property type="project" value="UniProtKB-KW"/>
</dbReference>
<dbReference type="RefSeq" id="WP_253669204.1">
    <property type="nucleotide sequence ID" value="NZ_JAMTCP010000007.1"/>
</dbReference>
<feature type="domain" description="GHMP kinase C-terminal" evidence="7">
    <location>
        <begin position="232"/>
        <end position="311"/>
    </location>
</feature>
<evidence type="ECO:0000313" key="9">
    <source>
        <dbReference type="Proteomes" id="UP001205311"/>
    </source>
</evidence>
<dbReference type="InterPro" id="IPR014606">
    <property type="entry name" value="Heptose_7-P_kinase"/>
</dbReference>
<dbReference type="SUPFAM" id="SSF55060">
    <property type="entry name" value="GHMP Kinase, C-terminal domain"/>
    <property type="match status" value="1"/>
</dbReference>
<evidence type="ECO:0000259" key="7">
    <source>
        <dbReference type="Pfam" id="PF08544"/>
    </source>
</evidence>
<sequence>MPDTEQHVVLARAPLRVSLAGGGTDLPSYAAKFGGRVVSVAINRYVGVVVHPREFSGRLRVTTDTIDHSGHINDLPDPVARACLRRVGLTGAARVATFGDAPSGSGLGGSGALTVSLVHATHVGLSRREIAERASAVEMTDLGRPVGKQDHYMAAYGGLRLLDFHEDGRVDVRDLGVEPPVVAALDQRLLLFHTGGRHDSGSVLSEQVRRTLLGEPEVLGLLHRIRELADEMVDCLLRGAVDEVGGLLDAHWAAKSRLGSRVSTGRAERLWAEARAAGATGGKLLGAGGGGFLLVHCPPERQDDLRRAMRALDAAELPFGFAPSGSMVARLPV</sequence>
<evidence type="ECO:0000256" key="4">
    <source>
        <dbReference type="ARBA" id="ARBA00022840"/>
    </source>
</evidence>
<feature type="domain" description="GHMP kinase N-terminal" evidence="6">
    <location>
        <begin position="79"/>
        <end position="158"/>
    </location>
</feature>
<evidence type="ECO:0000256" key="1">
    <source>
        <dbReference type="ARBA" id="ARBA00022679"/>
    </source>
</evidence>
<dbReference type="InterPro" id="IPR020568">
    <property type="entry name" value="Ribosomal_Su5_D2-typ_SF"/>
</dbReference>
<comment type="caution">
    <text evidence="8">The sequence shown here is derived from an EMBL/GenBank/DDBJ whole genome shotgun (WGS) entry which is preliminary data.</text>
</comment>
<dbReference type="InterPro" id="IPR036554">
    <property type="entry name" value="GHMP_kinase_C_sf"/>
</dbReference>
<evidence type="ECO:0000313" key="8">
    <source>
        <dbReference type="EMBL" id="MCP2258275.1"/>
    </source>
</evidence>
<dbReference type="PANTHER" id="PTHR32463:SF0">
    <property type="entry name" value="L-FUCOSE KINASE"/>
    <property type="match status" value="1"/>
</dbReference>
<dbReference type="InterPro" id="IPR006204">
    <property type="entry name" value="GHMP_kinase_N_dom"/>
</dbReference>